<name>A0A0A1U813_ENTIV</name>
<evidence type="ECO:0000313" key="2">
    <source>
        <dbReference type="Proteomes" id="UP000014680"/>
    </source>
</evidence>
<accession>A0A0A1U813</accession>
<gene>
    <name evidence="1" type="ORF">EIN_268050</name>
</gene>
<evidence type="ECO:0000313" key="1">
    <source>
        <dbReference type="EMBL" id="ELP91069.1"/>
    </source>
</evidence>
<dbReference type="VEuPathDB" id="AmoebaDB:EIN_268050"/>
<dbReference type="Proteomes" id="UP000014680">
    <property type="component" value="Unassembled WGS sequence"/>
</dbReference>
<dbReference type="RefSeq" id="XP_004257840.1">
    <property type="nucleotide sequence ID" value="XM_004257792.1"/>
</dbReference>
<reference evidence="1 2" key="1">
    <citation type="submission" date="2012-10" db="EMBL/GenBank/DDBJ databases">
        <authorList>
            <person name="Zafar N."/>
            <person name="Inman J."/>
            <person name="Hall N."/>
            <person name="Lorenzi H."/>
            <person name="Caler E."/>
        </authorList>
    </citation>
    <scope>NUCLEOTIDE SEQUENCE [LARGE SCALE GENOMIC DNA]</scope>
    <source>
        <strain evidence="1 2">IP1</strain>
    </source>
</reference>
<organism evidence="1 2">
    <name type="scientific">Entamoeba invadens IP1</name>
    <dbReference type="NCBI Taxonomy" id="370355"/>
    <lineage>
        <taxon>Eukaryota</taxon>
        <taxon>Amoebozoa</taxon>
        <taxon>Evosea</taxon>
        <taxon>Archamoebae</taxon>
        <taxon>Mastigamoebida</taxon>
        <taxon>Entamoebidae</taxon>
        <taxon>Entamoeba</taxon>
    </lineage>
</organism>
<dbReference type="OMA" id="WHEDGQI"/>
<dbReference type="AlphaFoldDB" id="A0A0A1U813"/>
<protein>
    <submittedName>
        <fullName evidence="1">Uncharacterized protein</fullName>
    </submittedName>
</protein>
<dbReference type="GeneID" id="14890016"/>
<dbReference type="KEGG" id="eiv:EIN_268050"/>
<dbReference type="EMBL" id="KB206479">
    <property type="protein sequence ID" value="ELP91069.1"/>
    <property type="molecule type" value="Genomic_DNA"/>
</dbReference>
<proteinExistence type="predicted"/>
<keyword evidence="2" id="KW-1185">Reference proteome</keyword>
<sequence>MSMNKEEGFEGSLDQFLSSKHHDTVALIYEEGVVSNKTFDYTKKATKEVTLRILGHQKFEVIFPSKVESLNFEMWAENVESPVFPSVNFAIYNLKELTLSGVKMKVPLNLQLPECIKEITFLNTTNVTLAASSLCLDHVEISESHNCKITSENSLLTMDDISMKILSVQSVTIFDVTCKTFEFSTVFEVSISSSFFEQIIESSSFEKLSLSFLQPELSSEEREDIQNSKIHIDLSNHSVKALSLSNYSNLTLDLPNDMESLDVSYCSDLQLTSKAFDQQVEVETEGCEECYILDTLLPNNDSFSFNTIH</sequence>